<gene>
    <name evidence="10" type="primary">LOC115219629</name>
</gene>
<dbReference type="InterPro" id="IPR021567">
    <property type="entry name" value="LEDGF_IBD"/>
</dbReference>
<feature type="region of interest" description="Disordered" evidence="6">
    <location>
        <begin position="1274"/>
        <end position="1330"/>
    </location>
</feature>
<feature type="compositionally biased region" description="Acidic residues" evidence="6">
    <location>
        <begin position="173"/>
        <end position="219"/>
    </location>
</feature>
<dbReference type="SUPFAM" id="SSF140576">
    <property type="entry name" value="HIV integrase-binding domain"/>
    <property type="match status" value="1"/>
</dbReference>
<feature type="region of interest" description="Disordered" evidence="6">
    <location>
        <begin position="994"/>
        <end position="1031"/>
    </location>
</feature>
<keyword evidence="3" id="KW-0175">Coiled coil</keyword>
<dbReference type="SUPFAM" id="SSF63748">
    <property type="entry name" value="Tudor/PWWP/MBT"/>
    <property type="match status" value="1"/>
</dbReference>
<dbReference type="SMART" id="SM00293">
    <property type="entry name" value="PWWP"/>
    <property type="match status" value="1"/>
</dbReference>
<feature type="compositionally biased region" description="Low complexity" evidence="6">
    <location>
        <begin position="1013"/>
        <end position="1028"/>
    </location>
</feature>
<feature type="compositionally biased region" description="Polar residues" evidence="6">
    <location>
        <begin position="602"/>
        <end position="614"/>
    </location>
</feature>
<dbReference type="PROSITE" id="PS50812">
    <property type="entry name" value="PWWP"/>
    <property type="match status" value="1"/>
</dbReference>
<feature type="compositionally biased region" description="Basic and acidic residues" evidence="6">
    <location>
        <begin position="347"/>
        <end position="392"/>
    </location>
</feature>
<dbReference type="PROSITE" id="PS51319">
    <property type="entry name" value="TFIIS_N"/>
    <property type="match status" value="1"/>
</dbReference>
<evidence type="ECO:0000259" key="8">
    <source>
        <dbReference type="PROSITE" id="PS51319"/>
    </source>
</evidence>
<feature type="region of interest" description="Disordered" evidence="6">
    <location>
        <begin position="767"/>
        <end position="843"/>
    </location>
</feature>
<feature type="compositionally biased region" description="Basic residues" evidence="6">
    <location>
        <begin position="133"/>
        <end position="145"/>
    </location>
</feature>
<feature type="compositionally biased region" description="Low complexity" evidence="6">
    <location>
        <begin position="1145"/>
        <end position="1154"/>
    </location>
</feature>
<evidence type="ECO:0000256" key="4">
    <source>
        <dbReference type="ARBA" id="ARBA00023242"/>
    </source>
</evidence>
<sequence>MSSKMDFKPGDKIFAKMKGYPHWPARIDDLPDGAVKPPKGKFPIFFYGTHETAFLAPKDIFPYNKYKNKYGNPQKRRGFNEGLWEIVHDPNVKFHRSSSQASSADDDSQANTPSAVDADDGEEEDEEVEKTNKSVRGKTPAKKRQSSSTPTGKPTKRARKGPPARSKSKESTVDEEEVAADNEVEDNEDNADDKDNEEEDFDEPSAPDSDNSDDEDFQIEDSVKKNKGGRGRPSAKAPSKGKGSKKVEGSESESEKSNKESSEEEEMDNEEDSEYDEKPKGRSRSKKKAAAPKAKAAPKRTVNRKASSGRGGGGARRQSKAPVEVTADSLSSSSDSEDSEDMMSSWKKRDEERKKEIERLRKLGEERKKQEEEEAIQKATEELQRERELKQEDESEEEKVVHKKEKPVIKKEKPKKELKRKVKEETPVNKNRKKAKKVDSDSEEEKTPAEPEDTKSVSKDKDKDDSPGAKDTDEEEQKKTPTAAVKDEVDSEEEIGRRKKKGPSKQLKKDFDLDDDEDANIADDVPGDDKSEKSVSTPAEKEKNLKEVEKNKKNKPQEVAKNKMKEINRKEKLKEKVKEIKKEEKTKEKRPVRDDKAGSTGGASSINKSTTSASENKDNVEEEEEDARRKRLERERRHDKEEEKERKKKEKFEKKKKEKIQFLQTESTLIQMDNEIKKSLQIDKTDVDKCIAIMEDLEALPVTQIMLKKNPDIMNTIKKIRKYKGSEKIKKKAEVIYHKFKNLFMVAEGESFSQVFNRETAEFKKQLEKEERDRKDKENKENEIKPAEGKPEQENKENVNSLDKVDSTLDNSTAAGATIEDPSRDNSKSATSNTEDAKVASVEGTEIKSDAQIWSPLNTVTPLTGDVSSGMTQDKSITDTMSHSIAHRSATVAAVDRLMPNSEDKKSTEQRNSIPTTDAASEAVCSKVTSGVKDSTGETSVTEGLVNKSNDKMSVSTVSPVVNPISRTDDKHESIPGVASMSTVHLPSSAPHLVQSNQQTGQTTLPQDPSKVLHSVQSSPSFPSSLHVSHTRQSDFLPQTCVSQAQQNLPLMEQQQQQPLQQLPQSHPQIPSMSPRRQPHKVQMDASMPLQSVPGVPSQLTHSQHSHVPSFQSLVQNQLPPLHSTAGPTPVVATPSQLTMGLTQSSVPPSSVGGLSHLQHQQPHNSPAALSQPHRHSSPSATPTTTPVPVQSNTVTQPSSLLDLLPPIQSHFPAESSQVSHPAQPSNTSRKEDQQPQQQPQKFVPLADFRDEEEEMLEEHRDLEARIAQIIKGTESYGYEEPQHTTNQLEQNTKNKHTDSTPFTAPANEEEEEDDEPVMDDEELHSLLGV</sequence>
<evidence type="ECO:0000256" key="3">
    <source>
        <dbReference type="ARBA" id="ARBA00023054"/>
    </source>
</evidence>
<dbReference type="RefSeq" id="XP_029645638.1">
    <property type="nucleotide sequence ID" value="XM_029789778.2"/>
</dbReference>
<feature type="compositionally biased region" description="Basic and acidic residues" evidence="6">
    <location>
        <begin position="406"/>
        <end position="415"/>
    </location>
</feature>
<feature type="compositionally biased region" description="Polar residues" evidence="6">
    <location>
        <begin position="1158"/>
        <end position="1169"/>
    </location>
</feature>
<accession>A0A6P7T480</accession>
<dbReference type="InterPro" id="IPR000313">
    <property type="entry name" value="PWWP_dom"/>
</dbReference>
<dbReference type="Pfam" id="PF00855">
    <property type="entry name" value="PWWP"/>
    <property type="match status" value="1"/>
</dbReference>
<proteinExistence type="inferred from homology"/>
<evidence type="ECO:0000313" key="9">
    <source>
        <dbReference type="Proteomes" id="UP000515154"/>
    </source>
</evidence>
<dbReference type="InterPro" id="IPR017923">
    <property type="entry name" value="TFIIS_N"/>
</dbReference>
<evidence type="ECO:0000256" key="5">
    <source>
        <dbReference type="PROSITE-ProRule" id="PRU00649"/>
    </source>
</evidence>
<comment type="similarity">
    <text evidence="2">Belongs to the HDGF family.</text>
</comment>
<dbReference type="Proteomes" id="UP000515154">
    <property type="component" value="Linkage group LG15"/>
</dbReference>
<dbReference type="PANTHER" id="PTHR12550">
    <property type="entry name" value="HEPATOMA-DERIVED GROWTH FACTOR-RELATED"/>
    <property type="match status" value="1"/>
</dbReference>
<feature type="compositionally biased region" description="Basic and acidic residues" evidence="6">
    <location>
        <begin position="527"/>
        <end position="597"/>
    </location>
</feature>
<keyword evidence="9" id="KW-1185">Reference proteome</keyword>
<evidence type="ECO:0000259" key="7">
    <source>
        <dbReference type="PROSITE" id="PS50812"/>
    </source>
</evidence>
<feature type="compositionally biased region" description="Acidic residues" evidence="6">
    <location>
        <begin position="117"/>
        <end position="128"/>
    </location>
</feature>
<feature type="region of interest" description="Disordered" evidence="6">
    <location>
        <begin position="895"/>
        <end position="924"/>
    </location>
</feature>
<dbReference type="Gene3D" id="1.20.930.10">
    <property type="entry name" value="Conserved domain common to transcription factors TFIIS, elongin A, CRSP70"/>
    <property type="match status" value="1"/>
</dbReference>
<evidence type="ECO:0000313" key="10">
    <source>
        <dbReference type="RefSeq" id="XP_029645638.1"/>
    </source>
</evidence>
<dbReference type="Pfam" id="PF11467">
    <property type="entry name" value="LEDGF"/>
    <property type="match status" value="1"/>
</dbReference>
<feature type="compositionally biased region" description="Polar residues" evidence="6">
    <location>
        <begin position="1215"/>
        <end position="1228"/>
    </location>
</feature>
<feature type="region of interest" description="Disordered" evidence="6">
    <location>
        <begin position="1212"/>
        <end position="1246"/>
    </location>
</feature>
<evidence type="ECO:0000256" key="1">
    <source>
        <dbReference type="ARBA" id="ARBA00004123"/>
    </source>
</evidence>
<dbReference type="InterPro" id="IPR036218">
    <property type="entry name" value="HIVI-bd_sf"/>
</dbReference>
<feature type="compositionally biased region" description="Low complexity" evidence="6">
    <location>
        <begin position="1053"/>
        <end position="1069"/>
    </location>
</feature>
<dbReference type="Gene3D" id="2.30.30.140">
    <property type="match status" value="1"/>
</dbReference>
<name>A0A6P7T480_9MOLL</name>
<feature type="compositionally biased region" description="Basic and acidic residues" evidence="6">
    <location>
        <begin position="626"/>
        <end position="655"/>
    </location>
</feature>
<dbReference type="CDD" id="cd05834">
    <property type="entry name" value="PWWP_HRP"/>
    <property type="match status" value="1"/>
</dbReference>
<feature type="compositionally biased region" description="Acidic residues" evidence="6">
    <location>
        <begin position="262"/>
        <end position="275"/>
    </location>
</feature>
<feature type="compositionally biased region" description="Acidic residues" evidence="6">
    <location>
        <begin position="1308"/>
        <end position="1323"/>
    </location>
</feature>
<feature type="compositionally biased region" description="Basic and acidic residues" evidence="6">
    <location>
        <begin position="245"/>
        <end position="261"/>
    </location>
</feature>
<protein>
    <submittedName>
        <fullName evidence="10">Formin-J</fullName>
    </submittedName>
</protein>
<dbReference type="PANTHER" id="PTHR12550:SF70">
    <property type="entry name" value="JIL-1 ANCHORING AND STABILIZING PROTEIN, ISOFORM A"/>
    <property type="match status" value="1"/>
</dbReference>
<feature type="compositionally biased region" description="Basic residues" evidence="6">
    <location>
        <begin position="281"/>
        <end position="303"/>
    </location>
</feature>
<feature type="domain" description="PWWP" evidence="7">
    <location>
        <begin position="9"/>
        <end position="66"/>
    </location>
</feature>
<feature type="domain" description="TFIIS N-terminal" evidence="8">
    <location>
        <begin position="674"/>
        <end position="747"/>
    </location>
</feature>
<comment type="subcellular location">
    <subcellularLocation>
        <location evidence="1 5">Nucleus</location>
    </subcellularLocation>
</comment>
<keyword evidence="4 5" id="KW-0539">Nucleus</keyword>
<feature type="region of interest" description="Disordered" evidence="6">
    <location>
        <begin position="1141"/>
        <end position="1194"/>
    </location>
</feature>
<feature type="region of interest" description="Disordered" evidence="6">
    <location>
        <begin position="1053"/>
        <end position="1082"/>
    </location>
</feature>
<dbReference type="InterPro" id="IPR035441">
    <property type="entry name" value="TFIIS/LEDGF_dom_sf"/>
</dbReference>
<dbReference type="KEGG" id="osn:115219629"/>
<feature type="compositionally biased region" description="Basic and acidic residues" evidence="6">
    <location>
        <begin position="767"/>
        <end position="807"/>
    </location>
</feature>
<feature type="compositionally biased region" description="Polar residues" evidence="6">
    <location>
        <begin position="994"/>
        <end position="1007"/>
    </location>
</feature>
<feature type="compositionally biased region" description="Polar residues" evidence="6">
    <location>
        <begin position="910"/>
        <end position="919"/>
    </location>
</feature>
<evidence type="ECO:0000256" key="6">
    <source>
        <dbReference type="SAM" id="MobiDB-lite"/>
    </source>
</evidence>
<feature type="region of interest" description="Disordered" evidence="6">
    <location>
        <begin position="95"/>
        <end position="657"/>
    </location>
</feature>
<dbReference type="FunFam" id="2.30.30.140:FF:000017">
    <property type="entry name" value="hepatoma-derived growth factor isoform X1"/>
    <property type="match status" value="1"/>
</dbReference>
<dbReference type="GO" id="GO:0005634">
    <property type="term" value="C:nucleus"/>
    <property type="evidence" value="ECO:0007669"/>
    <property type="project" value="UniProtKB-SubCell"/>
</dbReference>
<evidence type="ECO:0000256" key="2">
    <source>
        <dbReference type="ARBA" id="ARBA00005309"/>
    </source>
</evidence>
<organism evidence="9 10">
    <name type="scientific">Octopus sinensis</name>
    <name type="common">East Asian common octopus</name>
    <dbReference type="NCBI Taxonomy" id="2607531"/>
    <lineage>
        <taxon>Eukaryota</taxon>
        <taxon>Metazoa</taxon>
        <taxon>Spiralia</taxon>
        <taxon>Lophotrochozoa</taxon>
        <taxon>Mollusca</taxon>
        <taxon>Cephalopoda</taxon>
        <taxon>Coleoidea</taxon>
        <taxon>Octopodiformes</taxon>
        <taxon>Octopoda</taxon>
        <taxon>Incirrata</taxon>
        <taxon>Octopodidae</taxon>
        <taxon>Octopus</taxon>
    </lineage>
</organism>
<feature type="compositionally biased region" description="Low complexity" evidence="6">
    <location>
        <begin position="1178"/>
        <end position="1194"/>
    </location>
</feature>
<reference evidence="10" key="1">
    <citation type="submission" date="2025-08" db="UniProtKB">
        <authorList>
            <consortium name="RefSeq"/>
        </authorList>
    </citation>
    <scope>IDENTIFICATION</scope>
</reference>
<feature type="compositionally biased region" description="Basic and acidic residues" evidence="6">
    <location>
        <begin position="437"/>
        <end position="479"/>
    </location>
</feature>
<feature type="compositionally biased region" description="Acidic residues" evidence="6">
    <location>
        <begin position="512"/>
        <end position="521"/>
    </location>
</feature>